<evidence type="ECO:0000256" key="2">
    <source>
        <dbReference type="ARBA" id="ARBA00001947"/>
    </source>
</evidence>
<gene>
    <name evidence="14" type="ORF">Acaty_c2242</name>
</gene>
<comment type="similarity">
    <text evidence="4">Belongs to the N-acetylmuramoyl-L-alanine amidase 2 family.</text>
</comment>
<evidence type="ECO:0000256" key="9">
    <source>
        <dbReference type="ARBA" id="ARBA00022833"/>
    </source>
</evidence>
<dbReference type="GO" id="GO:0008745">
    <property type="term" value="F:N-acetylmuramoyl-L-alanine amidase activity"/>
    <property type="evidence" value="ECO:0007669"/>
    <property type="project" value="UniProtKB-EC"/>
</dbReference>
<dbReference type="HOGENOM" id="CLU_049290_1_0_6"/>
<evidence type="ECO:0000256" key="8">
    <source>
        <dbReference type="ARBA" id="ARBA00022801"/>
    </source>
</evidence>
<dbReference type="Proteomes" id="UP000005522">
    <property type="component" value="Chromosome"/>
</dbReference>
<dbReference type="InterPro" id="IPR036505">
    <property type="entry name" value="Amidase/PGRP_sf"/>
</dbReference>
<evidence type="ECO:0000256" key="12">
    <source>
        <dbReference type="ARBA" id="ARBA00042615"/>
    </source>
</evidence>
<dbReference type="PANTHER" id="PTHR30417:SF4">
    <property type="entry name" value="1,6-ANHYDRO-N-ACETYLMURAMYL-L-ALANINE AMIDASE AMPD"/>
    <property type="match status" value="1"/>
</dbReference>
<dbReference type="AlphaFoldDB" id="A0A060A1H9"/>
<dbReference type="SMART" id="SM00644">
    <property type="entry name" value="Ami_2"/>
    <property type="match status" value="1"/>
</dbReference>
<feature type="domain" description="N-acetylmuramoyl-L-alanine amidase" evidence="13">
    <location>
        <begin position="19"/>
        <end position="170"/>
    </location>
</feature>
<keyword evidence="7" id="KW-0479">Metal-binding</keyword>
<comment type="catalytic activity">
    <reaction evidence="1">
        <text>Hydrolyzes the link between N-acetylmuramoyl residues and L-amino acid residues in certain cell-wall glycopeptides.</text>
        <dbReference type="EC" id="3.5.1.28"/>
    </reaction>
</comment>
<evidence type="ECO:0000313" key="14">
    <source>
        <dbReference type="EMBL" id="AIA56096.1"/>
    </source>
</evidence>
<reference evidence="14 15" key="1">
    <citation type="journal article" date="2009" name="J. Bacteriol.">
        <title>Draft genome sequence of the extremely acidophilic bacterium Acidithiobacillus caldus ATCC 51756 reveals metabolic versatility in the genus Acidithiobacillus.</title>
        <authorList>
            <person name="Valdes J."/>
            <person name="Quatrini R."/>
            <person name="Hallberg K."/>
            <person name="Dopson M."/>
            <person name="Valenzuela P.D."/>
            <person name="Holmes D.S."/>
        </authorList>
    </citation>
    <scope>NUCLEOTIDE SEQUENCE [LARGE SCALE GENOMIC DNA]</scope>
    <source>
        <strain evidence="15">ATCC 51756 / DSM 8584 / KU</strain>
    </source>
</reference>
<dbReference type="CDD" id="cd06583">
    <property type="entry name" value="PGRP"/>
    <property type="match status" value="1"/>
</dbReference>
<dbReference type="eggNOG" id="COG3023">
    <property type="taxonomic scope" value="Bacteria"/>
</dbReference>
<keyword evidence="9" id="KW-0862">Zinc</keyword>
<evidence type="ECO:0000256" key="3">
    <source>
        <dbReference type="ARBA" id="ARBA00004496"/>
    </source>
</evidence>
<keyword evidence="8 14" id="KW-0378">Hydrolase</keyword>
<dbReference type="SUPFAM" id="SSF55846">
    <property type="entry name" value="N-acetylmuramoyl-L-alanine amidase-like"/>
    <property type="match status" value="1"/>
</dbReference>
<dbReference type="InterPro" id="IPR051206">
    <property type="entry name" value="NAMLAA_amidase_2"/>
</dbReference>
<dbReference type="Pfam" id="PF01510">
    <property type="entry name" value="Amidase_2"/>
    <property type="match status" value="1"/>
</dbReference>
<dbReference type="PANTHER" id="PTHR30417">
    <property type="entry name" value="N-ACETYLMURAMOYL-L-ALANINE AMIDASE AMID"/>
    <property type="match status" value="1"/>
</dbReference>
<dbReference type="GO" id="GO:0009253">
    <property type="term" value="P:peptidoglycan catabolic process"/>
    <property type="evidence" value="ECO:0007669"/>
    <property type="project" value="InterPro"/>
</dbReference>
<dbReference type="RefSeq" id="WP_004867394.1">
    <property type="nucleotide sequence ID" value="NZ_CP005986.1"/>
</dbReference>
<dbReference type="EC" id="3.5.1.28" evidence="5"/>
<dbReference type="GO" id="GO:0009254">
    <property type="term" value="P:peptidoglycan turnover"/>
    <property type="evidence" value="ECO:0007669"/>
    <property type="project" value="TreeGrafter"/>
</dbReference>
<accession>A0A060A1H9</accession>
<dbReference type="NCBIfam" id="NF008758">
    <property type="entry name" value="PRK11789.1"/>
    <property type="match status" value="1"/>
</dbReference>
<dbReference type="GO" id="GO:0005737">
    <property type="term" value="C:cytoplasm"/>
    <property type="evidence" value="ECO:0007669"/>
    <property type="project" value="UniProtKB-SubCell"/>
</dbReference>
<dbReference type="GO" id="GO:0071555">
    <property type="term" value="P:cell wall organization"/>
    <property type="evidence" value="ECO:0007669"/>
    <property type="project" value="UniProtKB-KW"/>
</dbReference>
<dbReference type="InterPro" id="IPR002502">
    <property type="entry name" value="Amidase_domain"/>
</dbReference>
<proteinExistence type="inferred from homology"/>
<protein>
    <recommendedName>
        <fullName evidence="11">1,6-anhydro-N-acetylmuramyl-L-alanine amidase AmpD</fullName>
        <ecNumber evidence="5">3.5.1.28</ecNumber>
    </recommendedName>
    <alternativeName>
        <fullName evidence="12">N-acetylmuramoyl-L-alanine amidase</fullName>
    </alternativeName>
</protein>
<evidence type="ECO:0000256" key="7">
    <source>
        <dbReference type="ARBA" id="ARBA00022723"/>
    </source>
</evidence>
<evidence type="ECO:0000259" key="13">
    <source>
        <dbReference type="SMART" id="SM00644"/>
    </source>
</evidence>
<dbReference type="KEGG" id="acz:Acaty_c2242"/>
<evidence type="ECO:0000256" key="4">
    <source>
        <dbReference type="ARBA" id="ARBA00007553"/>
    </source>
</evidence>
<keyword evidence="6" id="KW-0963">Cytoplasm</keyword>
<comment type="cofactor">
    <cofactor evidence="2">
        <name>Zn(2+)</name>
        <dbReference type="ChEBI" id="CHEBI:29105"/>
    </cofactor>
</comment>
<evidence type="ECO:0000256" key="1">
    <source>
        <dbReference type="ARBA" id="ARBA00001561"/>
    </source>
</evidence>
<evidence type="ECO:0000256" key="5">
    <source>
        <dbReference type="ARBA" id="ARBA00011901"/>
    </source>
</evidence>
<dbReference type="Gene3D" id="3.40.80.10">
    <property type="entry name" value="Peptidoglycan recognition protein-like"/>
    <property type="match status" value="1"/>
</dbReference>
<organism evidence="14 15">
    <name type="scientific">Acidithiobacillus caldus (strain ATCC 51756 / DSM 8584 / KU)</name>
    <dbReference type="NCBI Taxonomy" id="637389"/>
    <lineage>
        <taxon>Bacteria</taxon>
        <taxon>Pseudomonadati</taxon>
        <taxon>Pseudomonadota</taxon>
        <taxon>Acidithiobacillia</taxon>
        <taxon>Acidithiobacillales</taxon>
        <taxon>Acidithiobacillaceae</taxon>
        <taxon>Acidithiobacillus</taxon>
    </lineage>
</organism>
<keyword evidence="10" id="KW-0961">Cell wall biogenesis/degradation</keyword>
<evidence type="ECO:0000256" key="6">
    <source>
        <dbReference type="ARBA" id="ARBA00022490"/>
    </source>
</evidence>
<dbReference type="EMBL" id="CP005986">
    <property type="protein sequence ID" value="AIA56096.1"/>
    <property type="molecule type" value="Genomic_DNA"/>
</dbReference>
<sequence length="184" mass="20822">MSAEPWEDGWWANAQRAPSPHWDDRPLGSAVELIVIHAISLPPDRFGTGEVQRFFQGLLDFAADPYYAQLRELRVSAHFFIERTGKIWQHVPTDGRAWHAGVSAWRGRSACNDFSIGIELEGNAVEPFAELQYHSLNGLLGALRQRYPTLAGDAIAGHSEVAPGRKWDPGPQFDWQRLEHFRHD</sequence>
<evidence type="ECO:0000313" key="15">
    <source>
        <dbReference type="Proteomes" id="UP000005522"/>
    </source>
</evidence>
<dbReference type="GO" id="GO:0046872">
    <property type="term" value="F:metal ion binding"/>
    <property type="evidence" value="ECO:0007669"/>
    <property type="project" value="UniProtKB-KW"/>
</dbReference>
<comment type="subcellular location">
    <subcellularLocation>
        <location evidence="3">Cytoplasm</location>
    </subcellularLocation>
</comment>
<name>A0A060A1H9_ACICK</name>
<evidence type="ECO:0000256" key="11">
    <source>
        <dbReference type="ARBA" id="ARBA00039257"/>
    </source>
</evidence>
<evidence type="ECO:0000256" key="10">
    <source>
        <dbReference type="ARBA" id="ARBA00023316"/>
    </source>
</evidence>